<reference evidence="1" key="2">
    <citation type="submission" date="2022-01" db="EMBL/GenBank/DDBJ databases">
        <authorList>
            <person name="Yamashiro T."/>
            <person name="Shiraishi A."/>
            <person name="Satake H."/>
            <person name="Nakayama K."/>
        </authorList>
    </citation>
    <scope>NUCLEOTIDE SEQUENCE</scope>
</reference>
<dbReference type="Gene3D" id="3.30.420.10">
    <property type="entry name" value="Ribonuclease H-like superfamily/Ribonuclease H"/>
    <property type="match status" value="1"/>
</dbReference>
<keyword evidence="1" id="KW-0808">Transferase</keyword>
<sequence length="330" mass="37840">MLLPPLRNVTFAGFHEGKTIGQNEGDDDGGILSLTPEEIQEDRLKEVSVHESQEECRSCEVICLFAQVVEKEPKLKTLEDVACYLRIPDVFPEALLDSPPSPDKWKGEALMRSFRNENFCWIPVQYLLGHVNNSQGVSRGPSKKLKQSRVGLLRILRQSAPILWHWPEGTEDYVVYSQVESLKEGNVKNGKVLESMPKANFLKSHKWNKAEHMKPSGLLQQPEIPEWKWEKVTMDFVSGLPRTPSGYDSIWVIVDRLTKSAHFLPMKKTDGIEKLAQLYLKEEMFVGMCARVRLFLTRDSVCFTSRFGYLSKRPWGTQLDLNYNRLPPHP</sequence>
<keyword evidence="1" id="KW-0548">Nucleotidyltransferase</keyword>
<dbReference type="GO" id="GO:0003964">
    <property type="term" value="F:RNA-directed DNA polymerase activity"/>
    <property type="evidence" value="ECO:0007669"/>
    <property type="project" value="UniProtKB-KW"/>
</dbReference>
<accession>A0ABQ5IZ35</accession>
<dbReference type="PANTHER" id="PTHR45835:SF99">
    <property type="entry name" value="CHROMO DOMAIN-CONTAINING PROTEIN-RELATED"/>
    <property type="match status" value="1"/>
</dbReference>
<proteinExistence type="predicted"/>
<comment type="caution">
    <text evidence="1">The sequence shown here is derived from an EMBL/GenBank/DDBJ whole genome shotgun (WGS) entry which is preliminary data.</text>
</comment>
<evidence type="ECO:0000313" key="1">
    <source>
        <dbReference type="EMBL" id="GJU05151.1"/>
    </source>
</evidence>
<dbReference type="InterPro" id="IPR036397">
    <property type="entry name" value="RNaseH_sf"/>
</dbReference>
<protein>
    <submittedName>
        <fullName evidence="1">Reverse transcriptase domain-containing protein</fullName>
    </submittedName>
</protein>
<dbReference type="PANTHER" id="PTHR45835">
    <property type="entry name" value="YALI0A06105P"/>
    <property type="match status" value="1"/>
</dbReference>
<keyword evidence="1" id="KW-0695">RNA-directed DNA polymerase</keyword>
<keyword evidence="2" id="KW-1185">Reference proteome</keyword>
<evidence type="ECO:0000313" key="2">
    <source>
        <dbReference type="Proteomes" id="UP001151760"/>
    </source>
</evidence>
<dbReference type="EMBL" id="BQNB010021321">
    <property type="protein sequence ID" value="GJU05151.1"/>
    <property type="molecule type" value="Genomic_DNA"/>
</dbReference>
<name>A0ABQ5IZ35_9ASTR</name>
<organism evidence="1 2">
    <name type="scientific">Tanacetum coccineum</name>
    <dbReference type="NCBI Taxonomy" id="301880"/>
    <lineage>
        <taxon>Eukaryota</taxon>
        <taxon>Viridiplantae</taxon>
        <taxon>Streptophyta</taxon>
        <taxon>Embryophyta</taxon>
        <taxon>Tracheophyta</taxon>
        <taxon>Spermatophyta</taxon>
        <taxon>Magnoliopsida</taxon>
        <taxon>eudicotyledons</taxon>
        <taxon>Gunneridae</taxon>
        <taxon>Pentapetalae</taxon>
        <taxon>asterids</taxon>
        <taxon>campanulids</taxon>
        <taxon>Asterales</taxon>
        <taxon>Asteraceae</taxon>
        <taxon>Asteroideae</taxon>
        <taxon>Anthemideae</taxon>
        <taxon>Anthemidinae</taxon>
        <taxon>Tanacetum</taxon>
    </lineage>
</organism>
<reference evidence="1" key="1">
    <citation type="journal article" date="2022" name="Int. J. Mol. Sci.">
        <title>Draft Genome of Tanacetum Coccineum: Genomic Comparison of Closely Related Tanacetum-Family Plants.</title>
        <authorList>
            <person name="Yamashiro T."/>
            <person name="Shiraishi A."/>
            <person name="Nakayama K."/>
            <person name="Satake H."/>
        </authorList>
    </citation>
    <scope>NUCLEOTIDE SEQUENCE</scope>
</reference>
<dbReference type="SUPFAM" id="SSF53098">
    <property type="entry name" value="Ribonuclease H-like"/>
    <property type="match status" value="1"/>
</dbReference>
<dbReference type="Proteomes" id="UP001151760">
    <property type="component" value="Unassembled WGS sequence"/>
</dbReference>
<dbReference type="InterPro" id="IPR012337">
    <property type="entry name" value="RNaseH-like_sf"/>
</dbReference>
<gene>
    <name evidence="1" type="ORF">Tco_1121581</name>
</gene>